<feature type="region of interest" description="Disordered" evidence="1">
    <location>
        <begin position="1344"/>
        <end position="1363"/>
    </location>
</feature>
<comment type="caution">
    <text evidence="2">The sequence shown here is derived from an EMBL/GenBank/DDBJ whole genome shotgun (WGS) entry which is preliminary data.</text>
</comment>
<feature type="compositionally biased region" description="Basic and acidic residues" evidence="1">
    <location>
        <begin position="2046"/>
        <end position="2058"/>
    </location>
</feature>
<feature type="region of interest" description="Disordered" evidence="1">
    <location>
        <begin position="1764"/>
        <end position="1789"/>
    </location>
</feature>
<reference evidence="2 3" key="1">
    <citation type="journal article" date="2012" name="Genome Biol.">
        <title>Genome and low-iron response of an oceanic diatom adapted to chronic iron limitation.</title>
        <authorList>
            <person name="Lommer M."/>
            <person name="Specht M."/>
            <person name="Roy A.S."/>
            <person name="Kraemer L."/>
            <person name="Andreson R."/>
            <person name="Gutowska M.A."/>
            <person name="Wolf J."/>
            <person name="Bergner S.V."/>
            <person name="Schilhabel M.B."/>
            <person name="Klostermeier U.C."/>
            <person name="Beiko R.G."/>
            <person name="Rosenstiel P."/>
            <person name="Hippler M."/>
            <person name="Laroche J."/>
        </authorList>
    </citation>
    <scope>NUCLEOTIDE SEQUENCE [LARGE SCALE GENOMIC DNA]</scope>
    <source>
        <strain evidence="2 3">CCMP1005</strain>
    </source>
</reference>
<feature type="compositionally biased region" description="Basic and acidic residues" evidence="1">
    <location>
        <begin position="1871"/>
        <end position="1909"/>
    </location>
</feature>
<feature type="compositionally biased region" description="Basic residues" evidence="1">
    <location>
        <begin position="1608"/>
        <end position="1620"/>
    </location>
</feature>
<feature type="compositionally biased region" description="Basic and acidic residues" evidence="1">
    <location>
        <begin position="2133"/>
        <end position="2147"/>
    </location>
</feature>
<feature type="region of interest" description="Disordered" evidence="1">
    <location>
        <begin position="2028"/>
        <end position="2200"/>
    </location>
</feature>
<feature type="region of interest" description="Disordered" evidence="1">
    <location>
        <begin position="29"/>
        <end position="63"/>
    </location>
</feature>
<sequence>MRRRRPSLATRSVGRSTSYRTVEFLRRGSVPTARGSHRKKVHLEEVPPSPYATPGEDTPAGSTPQGEFNWVKGRVRDLYHKVHELLGSGVADAQATASSAASTVAGALNASNPASSTASNALTLAKTASDQASSLAAGGGTPAGWSAPAAQQQQGAVTPADVDALRKEMMRAIERALVAFQADAYELLPGEVVAVFDDALKLSVAHLPNELMVDLLSPGYWETFDTPGGQSAITAASVAKDMKNQLGFGANKGVLNKMASVLQKWPQDLLGDRPTDRCFFSKVGDYAKMATGNESVYQRAVAKRNADIKDLAELRKERLALHPQAITLLQKLDNTMSSFLTWNQGQLQTLRDELLMKQCGSDMSLCTAEIEKEVWLVLSGIMWAVFEALHKLRSRARAMTDLGDATRFNATFLYTTCQECALPESIMKHQLKEWAPASAAIMQYLFTNSISLTLYRALEARVEVIEDKFEKAEKKDKVREGHITELQNRNGASPAFPPPNGPSRAPRPGLLVFATEDRRDRTRDAVRRIEVRQWRARAAGRRFRTKVMAPTAAERRNRAGGIGRPTGAHSGRREAERGYMMGPEDAGRREAVPTRDKDRRRWPDPPASAHVERVVDGAPGPRRGPSRSDGHHSRVPAESRQAREVRGAGRRPQPLAARPARPGFRGGGAAVSGQAVPRGSSGRGLREVSSLLPPVAIRGNIGRYGRSHMSFLLLSLGHWSTGPPQGWEARSLVLSHGELGGSTTAAWTLVAWYPPGHDAPPPIAPIQCPPQPHGPLSTWFGDGVWAEPLDHQPVECACRFSPTGFGRRVATSLEIAVLWDVSILVTDKLSAMTMFRGLVKALGATPPGKFLQFGADRLIRTEQLKKLGNDYTMRMYPDIFPTTFGVSSYAEGFEPRLITGGFRGGSSEGLVVDIVDRPGVAVDPEECEVKGSGDNEELPLAAPGVRFPSPTAMDRAPAPTVPGGVCVRGTPCGLEAGPRRLQALSAEVVETSEAGWDVSRVEARALPAAEVETVRHRIRGAVPGGRRSLQVKNEPGLEAQPRSGAADARDGQPHFLLGDFGGYVRPQTAPKPEDREKVLLKLLPARQRGYIEAGSGKVKSLINYFWVDKGETDIRIMYDGTGCGLNDFIWAMHFGLPTMRHTLRSLLPGYYQCDGDIGEMFLNFMLHEMLRELSGVSIQLMTRVKLVAYGDRRVRTNPFHWERVVFNLLGTSDYRPDLPWVMKVRFFDGHLACEVFVYVDDSRATGHSRWILWRAFRHFASVCTRHGIQIAERKSNFPSQVPQSWAGTNTDTSGGQVSATVSEKKWQKTKDCVRQLAELGLNNMINGWRPGYKDGWKLTGRAAREHERAQEEAEREGDSTSESHTMMFRRAHEEDLDEVVPVAVEPEAPATVEVFDRLRRDIRALLELTSSEDPSRRKIRSNEVLVALYLPGDASGQGFGSALIRREGVEYEAGVWRCEWRELSSNFREADNLVRRIEVLVRGGLRGAEIFVYTDNFVFESCYYKGYSKTSPELSDVILRLYKAAREGGLTIHVAVVWIAGTRMKEIGVDGLSRGDMLDGIMAGMDPLNLVRSRPEVQRGGDRVDPQLVEARPEPRLQEPMGRDSPRRGHQGQHVRAQGRRRFEAVGAPPGSHGDGPGDVRGGSGGPPVERARNHFWARAQHESLLIAVVLPLCHSPAHRGPWVLRGSEGAVDLARELERGFRLHSGRLSREQLSNMDPSVQEMWKDPERRSRTLLLQFLSSARKFPPVQECLVRGLLRGKFGGPVPPAPGGRARRRRPGGGRKRPAPRDAMTLTTIRWASLDALWAREPGTVQGNLSRAVRDHREAPGGHGRLLLGARRTTLPAKPRAKGQGGHDLGSLRPAGVPSGRAMHLERPVRNRPQVRDLDRQHVRGRRDLHGRSDDGDDGRSSDGGAVRVREPDAAQVVREVLVGRQAEDGTGQVSSQPSGTARPHDRRQGARAAGGAHVLRPHRIWRQPEGRGGSAGVSPRHAGLYLRPIQGGDGLQVALPSHQRSVRQQNPFQEVDPVPAAPAVGCSGPPGGLAVRQEGREDQGTDKGLRQGLHPLHGGPEGEPAGAVLGRHVDGALFPSSLDAPRGGPDDGGQGSEHDRQHDQPVADEGGRKRLRARPLDGANLHEHEGRHPSHDTVLEGPLDGGRRQDQTMGPRGEINDDLWTLPGPERNPFGGTLGDDGDPAGPAQVASCAGLAPSSWAPCHELGPLPFVRANVLGPGSLSLMD</sequence>
<feature type="region of interest" description="Disordered" evidence="1">
    <location>
        <begin position="1572"/>
        <end position="1651"/>
    </location>
</feature>
<feature type="compositionally biased region" description="Basic and acidic residues" evidence="1">
    <location>
        <begin position="2105"/>
        <end position="2121"/>
    </location>
</feature>
<proteinExistence type="predicted"/>
<feature type="region of interest" description="Disordered" evidence="1">
    <location>
        <begin position="1845"/>
        <end position="1966"/>
    </location>
</feature>
<dbReference type="Proteomes" id="UP000266841">
    <property type="component" value="Unassembled WGS sequence"/>
</dbReference>
<feature type="region of interest" description="Disordered" evidence="1">
    <location>
        <begin position="133"/>
        <end position="158"/>
    </location>
</feature>
<gene>
    <name evidence="2" type="ORF">THAOC_28082</name>
</gene>
<feature type="compositionally biased region" description="Basic and acidic residues" evidence="1">
    <location>
        <begin position="626"/>
        <end position="647"/>
    </location>
</feature>
<protein>
    <submittedName>
        <fullName evidence="2">Uncharacterized protein</fullName>
    </submittedName>
</protein>
<feature type="region of interest" description="Disordered" evidence="1">
    <location>
        <begin position="545"/>
        <end position="686"/>
    </location>
</feature>
<evidence type="ECO:0000313" key="3">
    <source>
        <dbReference type="Proteomes" id="UP000266841"/>
    </source>
</evidence>
<keyword evidence="3" id="KW-1185">Reference proteome</keyword>
<evidence type="ECO:0000256" key="1">
    <source>
        <dbReference type="SAM" id="MobiDB-lite"/>
    </source>
</evidence>
<dbReference type="EMBL" id="AGNL01039494">
    <property type="protein sequence ID" value="EJK52624.1"/>
    <property type="molecule type" value="Genomic_DNA"/>
</dbReference>
<feature type="compositionally biased region" description="Basic and acidic residues" evidence="1">
    <location>
        <begin position="1344"/>
        <end position="1358"/>
    </location>
</feature>
<feature type="compositionally biased region" description="Basic and acidic residues" evidence="1">
    <location>
        <begin position="1573"/>
        <end position="1607"/>
    </location>
</feature>
<organism evidence="2 3">
    <name type="scientific">Thalassiosira oceanica</name>
    <name type="common">Marine diatom</name>
    <dbReference type="NCBI Taxonomy" id="159749"/>
    <lineage>
        <taxon>Eukaryota</taxon>
        <taxon>Sar</taxon>
        <taxon>Stramenopiles</taxon>
        <taxon>Ochrophyta</taxon>
        <taxon>Bacillariophyta</taxon>
        <taxon>Coscinodiscophyceae</taxon>
        <taxon>Thalassiosirophycidae</taxon>
        <taxon>Thalassiosirales</taxon>
        <taxon>Thalassiosiraceae</taxon>
        <taxon>Thalassiosira</taxon>
    </lineage>
</organism>
<accession>K0RK32</accession>
<evidence type="ECO:0000313" key="2">
    <source>
        <dbReference type="EMBL" id="EJK52624.1"/>
    </source>
</evidence>
<name>K0RK32_THAOC</name>
<feature type="region of interest" description="Disordered" evidence="1">
    <location>
        <begin position="486"/>
        <end position="508"/>
    </location>
</feature>
<feature type="compositionally biased region" description="Low complexity" evidence="1">
    <location>
        <begin position="650"/>
        <end position="663"/>
    </location>
</feature>
<feature type="compositionally biased region" description="Basic residues" evidence="1">
    <location>
        <begin position="1773"/>
        <end position="1786"/>
    </location>
</feature>
<feature type="region of interest" description="Disordered" evidence="1">
    <location>
        <begin position="1026"/>
        <end position="1050"/>
    </location>
</feature>
<feature type="compositionally biased region" description="Gly residues" evidence="1">
    <location>
        <begin position="1633"/>
        <end position="1646"/>
    </location>
</feature>
<feature type="compositionally biased region" description="Basic and acidic residues" evidence="1">
    <location>
        <begin position="585"/>
        <end position="603"/>
    </location>
</feature>